<feature type="domain" description="SpoVT-AbrB" evidence="3">
    <location>
        <begin position="4"/>
        <end position="44"/>
    </location>
</feature>
<dbReference type="InterPro" id="IPR051734">
    <property type="entry name" value="VapB_TA_antitoxins"/>
</dbReference>
<dbReference type="PROSITE" id="PS51740">
    <property type="entry name" value="SPOVT_ABRB"/>
    <property type="match status" value="1"/>
</dbReference>
<dbReference type="PANTHER" id="PTHR37550">
    <property type="entry name" value="ANTITOXIN VAPB1"/>
    <property type="match status" value="1"/>
</dbReference>
<organism evidence="4 5">
    <name type="scientific">Rubrobacter marinus</name>
    <dbReference type="NCBI Taxonomy" id="2653852"/>
    <lineage>
        <taxon>Bacteria</taxon>
        <taxon>Bacillati</taxon>
        <taxon>Actinomycetota</taxon>
        <taxon>Rubrobacteria</taxon>
        <taxon>Rubrobacterales</taxon>
        <taxon>Rubrobacteraceae</taxon>
        <taxon>Rubrobacter</taxon>
    </lineage>
</organism>
<dbReference type="SUPFAM" id="SSF89447">
    <property type="entry name" value="AbrB/MazE/MraZ-like"/>
    <property type="match status" value="1"/>
</dbReference>
<gene>
    <name evidence="4" type="ORF">GBA65_04810</name>
</gene>
<keyword evidence="5" id="KW-1185">Reference proteome</keyword>
<dbReference type="InterPro" id="IPR007159">
    <property type="entry name" value="SpoVT-AbrB_dom"/>
</dbReference>
<evidence type="ECO:0000256" key="1">
    <source>
        <dbReference type="ARBA" id="ARBA00007924"/>
    </source>
</evidence>
<dbReference type="InterPro" id="IPR037914">
    <property type="entry name" value="SpoVT-AbrB_sf"/>
</dbReference>
<evidence type="ECO:0000313" key="4">
    <source>
        <dbReference type="EMBL" id="QIN80665.1"/>
    </source>
</evidence>
<protein>
    <submittedName>
        <fullName evidence="4">AbrB/MazE/SpoVT family DNA-binding domain-containing protein</fullName>
    </submittedName>
</protein>
<evidence type="ECO:0000256" key="2">
    <source>
        <dbReference type="PROSITE-ProRule" id="PRU01076"/>
    </source>
</evidence>
<proteinExistence type="inferred from homology"/>
<reference evidence="4 5" key="1">
    <citation type="submission" date="2019-10" db="EMBL/GenBank/DDBJ databases">
        <title>Rubrobacter sp nov SCSIO 52915 isolated from a deep-sea sediment in the South China Sea.</title>
        <authorList>
            <person name="Chen R.W."/>
        </authorList>
    </citation>
    <scope>NUCLEOTIDE SEQUENCE [LARGE SCALE GENOMIC DNA]</scope>
    <source>
        <strain evidence="4 5">SCSIO 52915</strain>
    </source>
</reference>
<name>A0A6G8Q2J4_9ACTN</name>
<dbReference type="SMART" id="SM00966">
    <property type="entry name" value="SpoVT_AbrB"/>
    <property type="match status" value="1"/>
</dbReference>
<comment type="similarity">
    <text evidence="1">Belongs to the VapB family.</text>
</comment>
<dbReference type="RefSeq" id="WP_166398346.1">
    <property type="nucleotide sequence ID" value="NZ_CP045121.1"/>
</dbReference>
<keyword evidence="2 4" id="KW-0238">DNA-binding</keyword>
<accession>A0A6G8Q2J4</accession>
<dbReference type="KEGG" id="rmar:GBA65_04810"/>
<dbReference type="GO" id="GO:0003677">
    <property type="term" value="F:DNA binding"/>
    <property type="evidence" value="ECO:0007669"/>
    <property type="project" value="UniProtKB-UniRule"/>
</dbReference>
<dbReference type="Gene3D" id="2.10.260.10">
    <property type="match status" value="1"/>
</dbReference>
<dbReference type="AlphaFoldDB" id="A0A6G8Q2J4"/>
<dbReference type="NCBIfam" id="NF040493">
    <property type="entry name" value="TA_anti_VapB"/>
    <property type="match status" value="1"/>
</dbReference>
<dbReference type="EMBL" id="CP045121">
    <property type="protein sequence ID" value="QIN80665.1"/>
    <property type="molecule type" value="Genomic_DNA"/>
</dbReference>
<dbReference type="PANTHER" id="PTHR37550:SF3">
    <property type="entry name" value="ANTITOXIN VAPB1"/>
    <property type="match status" value="1"/>
</dbReference>
<dbReference type="Proteomes" id="UP000502706">
    <property type="component" value="Chromosome"/>
</dbReference>
<evidence type="ECO:0000313" key="5">
    <source>
        <dbReference type="Proteomes" id="UP000502706"/>
    </source>
</evidence>
<dbReference type="InterPro" id="IPR047976">
    <property type="entry name" value="Anti_VapB2-like"/>
</dbReference>
<sequence>MKTAKLFSNGRSQAVRLPKEFRFEGDEVYIKRVGNAVVLLPRRGSWQGLYESLERFSDDFMEEREQPVWEEERESPFA</sequence>
<evidence type="ECO:0000259" key="3">
    <source>
        <dbReference type="PROSITE" id="PS51740"/>
    </source>
</evidence>
<dbReference type="Pfam" id="PF04014">
    <property type="entry name" value="MazE_antitoxin"/>
    <property type="match status" value="1"/>
</dbReference>